<dbReference type="EMBL" id="JBFOLK010000004">
    <property type="protein sequence ID" value="KAL2517691.1"/>
    <property type="molecule type" value="Genomic_DNA"/>
</dbReference>
<dbReference type="Pfam" id="PF07727">
    <property type="entry name" value="RVT_2"/>
    <property type="match status" value="1"/>
</dbReference>
<comment type="caution">
    <text evidence="2">The sequence shown here is derived from an EMBL/GenBank/DDBJ whole genome shotgun (WGS) entry which is preliminary data.</text>
</comment>
<name>A0ABD1TY90_9LAMI</name>
<sequence>MWGANDGTKELGPSGKATVGSVFIIKKLGVEHLSVEDYEPGEEPHGDNGHTVVSELVAEETHLKSLTEAILNPLWQQAITDDFSAIDKTDTWNLVSLPQGEHAIGSRWVYKIKTKSDGSIELYKARLAAKGFTQQYVLDYEETFAHVAKMTTVRTLIAVASIFQWDVSQLDVKNLFLNGTSWIFIFLYWLM</sequence>
<proteinExistence type="predicted"/>
<evidence type="ECO:0000313" key="3">
    <source>
        <dbReference type="Proteomes" id="UP001604336"/>
    </source>
</evidence>
<evidence type="ECO:0000259" key="1">
    <source>
        <dbReference type="Pfam" id="PF07727"/>
    </source>
</evidence>
<feature type="domain" description="Reverse transcriptase Ty1/copia-type" evidence="1">
    <location>
        <begin position="90"/>
        <end position="181"/>
    </location>
</feature>
<organism evidence="2 3">
    <name type="scientific">Abeliophyllum distichum</name>
    <dbReference type="NCBI Taxonomy" id="126358"/>
    <lineage>
        <taxon>Eukaryota</taxon>
        <taxon>Viridiplantae</taxon>
        <taxon>Streptophyta</taxon>
        <taxon>Embryophyta</taxon>
        <taxon>Tracheophyta</taxon>
        <taxon>Spermatophyta</taxon>
        <taxon>Magnoliopsida</taxon>
        <taxon>eudicotyledons</taxon>
        <taxon>Gunneridae</taxon>
        <taxon>Pentapetalae</taxon>
        <taxon>asterids</taxon>
        <taxon>lamiids</taxon>
        <taxon>Lamiales</taxon>
        <taxon>Oleaceae</taxon>
        <taxon>Forsythieae</taxon>
        <taxon>Abeliophyllum</taxon>
    </lineage>
</organism>
<evidence type="ECO:0000313" key="2">
    <source>
        <dbReference type="EMBL" id="KAL2517691.1"/>
    </source>
</evidence>
<keyword evidence="3" id="KW-1185">Reference proteome</keyword>
<reference evidence="3" key="1">
    <citation type="submission" date="2024-07" db="EMBL/GenBank/DDBJ databases">
        <title>Two chromosome-level genome assemblies of Korean endemic species Abeliophyllum distichum and Forsythia ovata (Oleaceae).</title>
        <authorList>
            <person name="Jang H."/>
        </authorList>
    </citation>
    <scope>NUCLEOTIDE SEQUENCE [LARGE SCALE GENOMIC DNA]</scope>
</reference>
<dbReference type="Proteomes" id="UP001604336">
    <property type="component" value="Unassembled WGS sequence"/>
</dbReference>
<protein>
    <submittedName>
        <fullName evidence="2">Cysteine-rich RLK (RECEPTOR-like protein kinase) 8</fullName>
    </submittedName>
</protein>
<dbReference type="InterPro" id="IPR013103">
    <property type="entry name" value="RVT_2"/>
</dbReference>
<dbReference type="AlphaFoldDB" id="A0ABD1TY90"/>
<gene>
    <name evidence="2" type="ORF">Adt_13938</name>
</gene>
<accession>A0ABD1TY90</accession>